<dbReference type="InterPro" id="IPR045257">
    <property type="entry name" value="E2/Pdx1"/>
</dbReference>
<evidence type="ECO:0000256" key="2">
    <source>
        <dbReference type="SAM" id="MobiDB-lite"/>
    </source>
</evidence>
<feature type="non-terminal residue" evidence="4">
    <location>
        <position position="203"/>
    </location>
</feature>
<evidence type="ECO:0000259" key="3">
    <source>
        <dbReference type="PROSITE" id="PS50968"/>
    </source>
</evidence>
<dbReference type="InterPro" id="IPR000089">
    <property type="entry name" value="Biotin_lipoyl"/>
</dbReference>
<dbReference type="PANTHER" id="PTHR23151:SF90">
    <property type="entry name" value="DIHYDROLIPOYLLYSINE-RESIDUE ACETYLTRANSFERASE COMPONENT OF PYRUVATE DEHYDROGENASE COMPLEX, MITOCHONDRIAL-RELATED"/>
    <property type="match status" value="1"/>
</dbReference>
<dbReference type="InterPro" id="IPR011053">
    <property type="entry name" value="Single_hybrid_motif"/>
</dbReference>
<dbReference type="Gene3D" id="2.40.50.100">
    <property type="match status" value="1"/>
</dbReference>
<protein>
    <recommendedName>
        <fullName evidence="3">Lipoyl-binding domain-containing protein</fullName>
    </recommendedName>
</protein>
<feature type="domain" description="Lipoyl-binding" evidence="3">
    <location>
        <begin position="2"/>
        <end position="79"/>
    </location>
</feature>
<reference evidence="4" key="1">
    <citation type="submission" date="2018-05" db="EMBL/GenBank/DDBJ databases">
        <authorList>
            <person name="Lanie J.A."/>
            <person name="Ng W.-L."/>
            <person name="Kazmierczak K.M."/>
            <person name="Andrzejewski T.M."/>
            <person name="Davidsen T.M."/>
            <person name="Wayne K.J."/>
            <person name="Tettelin H."/>
            <person name="Glass J.I."/>
            <person name="Rusch D."/>
            <person name="Podicherti R."/>
            <person name="Tsui H.-C.T."/>
            <person name="Winkler M.E."/>
        </authorList>
    </citation>
    <scope>NUCLEOTIDE SEQUENCE</scope>
</reference>
<dbReference type="CDD" id="cd06849">
    <property type="entry name" value="lipoyl_domain"/>
    <property type="match status" value="1"/>
</dbReference>
<dbReference type="Pfam" id="PF00364">
    <property type="entry name" value="Biotin_lipoyl"/>
    <property type="match status" value="1"/>
</dbReference>
<dbReference type="GO" id="GO:0045254">
    <property type="term" value="C:pyruvate dehydrogenase complex"/>
    <property type="evidence" value="ECO:0007669"/>
    <property type="project" value="InterPro"/>
</dbReference>
<dbReference type="GO" id="GO:0006086">
    <property type="term" value="P:pyruvate decarboxylation to acetyl-CoA"/>
    <property type="evidence" value="ECO:0007669"/>
    <property type="project" value="InterPro"/>
</dbReference>
<dbReference type="SUPFAM" id="SSF51230">
    <property type="entry name" value="Single hybrid motif"/>
    <property type="match status" value="1"/>
</dbReference>
<sequence length="203" mass="21789">MAEEIAMPRLGWTMEEGTLVEWLKTEGEQVETGEILFIVESDKALNEIETFSSGILCIPPGAPQPGDTVPVGTLLGYLLQTGEEMPTERASASGDPASPIPVPATLHNQPTSAAKPPSTKGNPTISPRARRIANELNISWHHIRGSGQTGRIIERDIRAVTAQPPDSTGHIRELIANRLWQSQNETAAVTLTTEADATGLVDL</sequence>
<proteinExistence type="inferred from homology"/>
<dbReference type="InterPro" id="IPR036625">
    <property type="entry name" value="E3-bd_dom_sf"/>
</dbReference>
<evidence type="ECO:0000313" key="4">
    <source>
        <dbReference type="EMBL" id="SVE06449.1"/>
    </source>
</evidence>
<gene>
    <name evidence="4" type="ORF">METZ01_LOCUS459303</name>
</gene>
<name>A0A383AFU3_9ZZZZ</name>
<dbReference type="InterPro" id="IPR004167">
    <property type="entry name" value="PSBD"/>
</dbReference>
<dbReference type="EMBL" id="UINC01191690">
    <property type="protein sequence ID" value="SVE06449.1"/>
    <property type="molecule type" value="Genomic_DNA"/>
</dbReference>
<dbReference type="PANTHER" id="PTHR23151">
    <property type="entry name" value="DIHYDROLIPOAMIDE ACETYL/SUCCINYL-TRANSFERASE-RELATED"/>
    <property type="match status" value="1"/>
</dbReference>
<feature type="region of interest" description="Disordered" evidence="2">
    <location>
        <begin position="84"/>
        <end position="126"/>
    </location>
</feature>
<organism evidence="4">
    <name type="scientific">marine metagenome</name>
    <dbReference type="NCBI Taxonomy" id="408172"/>
    <lineage>
        <taxon>unclassified sequences</taxon>
        <taxon>metagenomes</taxon>
        <taxon>ecological metagenomes</taxon>
    </lineage>
</organism>
<dbReference type="AlphaFoldDB" id="A0A383AFU3"/>
<comment type="similarity">
    <text evidence="1">Belongs to the 2-oxoacid dehydrogenase family.</text>
</comment>
<dbReference type="Pfam" id="PF02817">
    <property type="entry name" value="E3_binding"/>
    <property type="match status" value="1"/>
</dbReference>
<dbReference type="SUPFAM" id="SSF47005">
    <property type="entry name" value="Peripheral subunit-binding domain of 2-oxo acid dehydrogenase complex"/>
    <property type="match status" value="1"/>
</dbReference>
<dbReference type="Gene3D" id="4.10.320.10">
    <property type="entry name" value="E3-binding domain"/>
    <property type="match status" value="1"/>
</dbReference>
<dbReference type="PROSITE" id="PS50968">
    <property type="entry name" value="BIOTINYL_LIPOYL"/>
    <property type="match status" value="1"/>
</dbReference>
<dbReference type="GO" id="GO:0016746">
    <property type="term" value="F:acyltransferase activity"/>
    <property type="evidence" value="ECO:0007669"/>
    <property type="project" value="InterPro"/>
</dbReference>
<accession>A0A383AFU3</accession>
<evidence type="ECO:0000256" key="1">
    <source>
        <dbReference type="ARBA" id="ARBA00007317"/>
    </source>
</evidence>